<dbReference type="EMBL" id="BAAADJ010000060">
    <property type="protein sequence ID" value="GAA0341992.1"/>
    <property type="molecule type" value="Genomic_DNA"/>
</dbReference>
<accession>A0ABN0WMJ7</accession>
<dbReference type="Proteomes" id="UP001500782">
    <property type="component" value="Unassembled WGS sequence"/>
</dbReference>
<organism evidence="1 2">
    <name type="scientific">Bacillus carboniphilus</name>
    <dbReference type="NCBI Taxonomy" id="86663"/>
    <lineage>
        <taxon>Bacteria</taxon>
        <taxon>Bacillati</taxon>
        <taxon>Bacillota</taxon>
        <taxon>Bacilli</taxon>
        <taxon>Bacillales</taxon>
        <taxon>Bacillaceae</taxon>
        <taxon>Bacillus</taxon>
    </lineage>
</organism>
<proteinExistence type="predicted"/>
<evidence type="ECO:0000313" key="1">
    <source>
        <dbReference type="EMBL" id="GAA0341992.1"/>
    </source>
</evidence>
<reference evidence="1 2" key="1">
    <citation type="journal article" date="2019" name="Int. J. Syst. Evol. Microbiol.">
        <title>The Global Catalogue of Microorganisms (GCM) 10K type strain sequencing project: providing services to taxonomists for standard genome sequencing and annotation.</title>
        <authorList>
            <consortium name="The Broad Institute Genomics Platform"/>
            <consortium name="The Broad Institute Genome Sequencing Center for Infectious Disease"/>
            <person name="Wu L."/>
            <person name="Ma J."/>
        </authorList>
    </citation>
    <scope>NUCLEOTIDE SEQUENCE [LARGE SCALE GENOMIC DNA]</scope>
    <source>
        <strain evidence="1 2">JCM 9731</strain>
    </source>
</reference>
<name>A0ABN0WMJ7_9BACI</name>
<dbReference type="InterPro" id="IPR009507">
    <property type="entry name" value="UPF0435"/>
</dbReference>
<keyword evidence="2" id="KW-1185">Reference proteome</keyword>
<dbReference type="RefSeq" id="WP_343802035.1">
    <property type="nucleotide sequence ID" value="NZ_BAAADJ010000060.1"/>
</dbReference>
<protein>
    <submittedName>
        <fullName evidence="1">DUF1128 domain-containing protein</fullName>
    </submittedName>
</protein>
<comment type="caution">
    <text evidence="1">The sequence shown here is derived from an EMBL/GenBank/DDBJ whole genome shotgun (WGS) entry which is preliminary data.</text>
</comment>
<evidence type="ECO:0000313" key="2">
    <source>
        <dbReference type="Proteomes" id="UP001500782"/>
    </source>
</evidence>
<dbReference type="Pfam" id="PF06569">
    <property type="entry name" value="DUF1128"/>
    <property type="match status" value="1"/>
</dbReference>
<sequence>MNNQEEITKLLDEMATKLKLINLQAFSSAGFKEDALEDLQYLHKMVMRKSHFSPSEIEAIINDIRSLKVSN</sequence>
<gene>
    <name evidence="1" type="ORF">GCM10008967_35480</name>
</gene>